<dbReference type="SUPFAM" id="SSF56037">
    <property type="entry name" value="PheT/TilS domain"/>
    <property type="match status" value="1"/>
</dbReference>
<evidence type="ECO:0000313" key="10">
    <source>
        <dbReference type="EMBL" id="BAO44095.1"/>
    </source>
</evidence>
<keyword evidence="6 8" id="KW-0067">ATP-binding</keyword>
<dbReference type="Pfam" id="PF01171">
    <property type="entry name" value="ATP_bind_3"/>
    <property type="match status" value="1"/>
</dbReference>
<comment type="function">
    <text evidence="8">Ligates lysine onto the cytidine present at position 34 of the AUA codon-specific tRNA(Ile) that contains the anticodon CAU, in an ATP-dependent manner. Cytidine is converted to lysidine, thus changing the amino acid specificity of the tRNA from methionine to isoleucine.</text>
</comment>
<gene>
    <name evidence="8" type="primary">tilS</name>
    <name evidence="10" type="ORF">TBH_C1168</name>
</gene>
<dbReference type="GO" id="GO:0006400">
    <property type="term" value="P:tRNA modification"/>
    <property type="evidence" value="ECO:0007669"/>
    <property type="project" value="UniProtKB-UniRule"/>
</dbReference>
<evidence type="ECO:0000256" key="6">
    <source>
        <dbReference type="ARBA" id="ARBA00022840"/>
    </source>
</evidence>
<keyword evidence="11" id="KW-1185">Reference proteome</keyword>
<keyword evidence="2 8" id="KW-0963">Cytoplasm</keyword>
<evidence type="ECO:0000256" key="4">
    <source>
        <dbReference type="ARBA" id="ARBA00022694"/>
    </source>
</evidence>
<dbReference type="InterPro" id="IPR011063">
    <property type="entry name" value="TilS/TtcA_N"/>
</dbReference>
<dbReference type="HAMAP" id="MF_01161">
    <property type="entry name" value="tRNA_Ile_lys_synt"/>
    <property type="match status" value="1"/>
</dbReference>
<dbReference type="InterPro" id="IPR012094">
    <property type="entry name" value="tRNA_Ile_lys_synt"/>
</dbReference>
<dbReference type="GO" id="GO:0005524">
    <property type="term" value="F:ATP binding"/>
    <property type="evidence" value="ECO:0007669"/>
    <property type="project" value="UniProtKB-UniRule"/>
</dbReference>
<dbReference type="NCBIfam" id="TIGR02433">
    <property type="entry name" value="lysidine_TilS_C"/>
    <property type="match status" value="1"/>
</dbReference>
<keyword evidence="5 8" id="KW-0547">Nucleotide-binding</keyword>
<keyword evidence="4 8" id="KW-0819">tRNA processing</keyword>
<dbReference type="InterPro" id="IPR012796">
    <property type="entry name" value="Lysidine-tRNA-synth_C"/>
</dbReference>
<sequence length="441" mass="49096">MAPADLAFSPERLLQTLRGLPVPGSYRVAISGGLDSVVLLHALHAISGKLAAPLTAVHVNHGLHGDALEWEDFCEALCASLDIPLLSLQLELQPLRGMSLEAMAREARYSIIAEQMAEGEMLLTAHHGDDQVETVLLQLLRGAGVTGLAAMPVLRDWQSGWLARPLLGFSRAELQAWAEKHGLRWREDPSNLETDIRRNYLRHEIVPLLREQWPGLLATVGRSARHCGEAAAILQQVAEEDLMLVLDLAHPWQLPLPGLGVLPAERLKNLLRYWIGSRDLPVPGEQIITRILQEVVPAREDALPQVDWEGGQLRRYRGRLYLMPSLPGVPEAGLALTWNGREDLILPAGLGKLHAREITDWLTAGVSVVFREEGMRCRLAGREGERSFKRLCQDLHIPPWLRSRMPLLVQDGRLLALGDYGLCEPLSGENPLVWERPEWLS</sequence>
<evidence type="ECO:0000256" key="3">
    <source>
        <dbReference type="ARBA" id="ARBA00022598"/>
    </source>
</evidence>
<dbReference type="CDD" id="cd01992">
    <property type="entry name" value="TilS_N"/>
    <property type="match status" value="1"/>
</dbReference>
<name>A0A7U6JIC7_9GAMM</name>
<feature type="domain" description="Lysidine-tRNA(Ile) synthetase C-terminal" evidence="9">
    <location>
        <begin position="366"/>
        <end position="439"/>
    </location>
</feature>
<dbReference type="AlphaFoldDB" id="A0A7U6JIC7"/>
<dbReference type="RefSeq" id="WP_052469920.1">
    <property type="nucleotide sequence ID" value="NZ_AP012273.1"/>
</dbReference>
<accession>A0A7U6JIC7</accession>
<evidence type="ECO:0000259" key="9">
    <source>
        <dbReference type="SMART" id="SM00977"/>
    </source>
</evidence>
<dbReference type="Proteomes" id="UP000031631">
    <property type="component" value="Chromosome"/>
</dbReference>
<dbReference type="PANTHER" id="PTHR43033">
    <property type="entry name" value="TRNA(ILE)-LYSIDINE SYNTHASE-RELATED"/>
    <property type="match status" value="1"/>
</dbReference>
<reference evidence="10 11" key="1">
    <citation type="journal article" date="2014" name="PLoS ONE">
        <title>Physiological and genomic features of a novel sulfur-oxidizing gammaproteobacterium belonging to a previously uncultivated symbiotic lineage isolated from a hydrothermal vent.</title>
        <authorList>
            <person name="Nunoura T."/>
            <person name="Takaki Y."/>
            <person name="Kazama H."/>
            <person name="Kakuta J."/>
            <person name="Shimamura S."/>
            <person name="Makita H."/>
            <person name="Hirai M."/>
            <person name="Miyazaki M."/>
            <person name="Takai K."/>
        </authorList>
    </citation>
    <scope>NUCLEOTIDE SEQUENCE [LARGE SCALE GENOMIC DNA]</scope>
    <source>
        <strain evidence="10 11">Hiromi1</strain>
    </source>
</reference>
<comment type="catalytic activity">
    <reaction evidence="7 8">
        <text>cytidine(34) in tRNA(Ile2) + L-lysine + ATP = lysidine(34) in tRNA(Ile2) + AMP + diphosphate + H(+)</text>
        <dbReference type="Rhea" id="RHEA:43744"/>
        <dbReference type="Rhea" id="RHEA-COMP:10625"/>
        <dbReference type="Rhea" id="RHEA-COMP:10670"/>
        <dbReference type="ChEBI" id="CHEBI:15378"/>
        <dbReference type="ChEBI" id="CHEBI:30616"/>
        <dbReference type="ChEBI" id="CHEBI:32551"/>
        <dbReference type="ChEBI" id="CHEBI:33019"/>
        <dbReference type="ChEBI" id="CHEBI:82748"/>
        <dbReference type="ChEBI" id="CHEBI:83665"/>
        <dbReference type="ChEBI" id="CHEBI:456215"/>
        <dbReference type="EC" id="6.3.4.19"/>
    </reaction>
</comment>
<keyword evidence="3 8" id="KW-0436">Ligase</keyword>
<evidence type="ECO:0000256" key="5">
    <source>
        <dbReference type="ARBA" id="ARBA00022741"/>
    </source>
</evidence>
<dbReference type="SMART" id="SM00977">
    <property type="entry name" value="TilS_C"/>
    <property type="match status" value="1"/>
</dbReference>
<evidence type="ECO:0000256" key="1">
    <source>
        <dbReference type="ARBA" id="ARBA00004496"/>
    </source>
</evidence>
<dbReference type="EC" id="6.3.4.19" evidence="8"/>
<organism evidence="10 11">
    <name type="scientific">Thiolapillus brandeum</name>
    <dbReference type="NCBI Taxonomy" id="1076588"/>
    <lineage>
        <taxon>Bacteria</taxon>
        <taxon>Pseudomonadati</taxon>
        <taxon>Pseudomonadota</taxon>
        <taxon>Gammaproteobacteria</taxon>
        <taxon>Chromatiales</taxon>
        <taxon>Sedimenticolaceae</taxon>
        <taxon>Thiolapillus</taxon>
    </lineage>
</organism>
<protein>
    <recommendedName>
        <fullName evidence="8">tRNA(Ile)-lysidine synthase</fullName>
        <ecNumber evidence="8">6.3.4.19</ecNumber>
    </recommendedName>
    <alternativeName>
        <fullName evidence="8">tRNA(Ile)-2-lysyl-cytidine synthase</fullName>
    </alternativeName>
    <alternativeName>
        <fullName evidence="8">tRNA(Ile)-lysidine synthetase</fullName>
    </alternativeName>
</protein>
<dbReference type="GO" id="GO:0005737">
    <property type="term" value="C:cytoplasm"/>
    <property type="evidence" value="ECO:0007669"/>
    <property type="project" value="UniProtKB-SubCell"/>
</dbReference>
<dbReference type="Pfam" id="PF09179">
    <property type="entry name" value="TilS"/>
    <property type="match status" value="1"/>
</dbReference>
<dbReference type="SUPFAM" id="SSF82829">
    <property type="entry name" value="MesJ substrate recognition domain-like"/>
    <property type="match status" value="1"/>
</dbReference>
<evidence type="ECO:0000313" key="11">
    <source>
        <dbReference type="Proteomes" id="UP000031631"/>
    </source>
</evidence>
<feature type="binding site" evidence="8">
    <location>
        <begin position="31"/>
        <end position="36"/>
    </location>
    <ligand>
        <name>ATP</name>
        <dbReference type="ChEBI" id="CHEBI:30616"/>
    </ligand>
</feature>
<dbReference type="KEGG" id="tbn:TBH_C1168"/>
<dbReference type="InterPro" id="IPR014729">
    <property type="entry name" value="Rossmann-like_a/b/a_fold"/>
</dbReference>
<dbReference type="Gene3D" id="3.40.50.620">
    <property type="entry name" value="HUPs"/>
    <property type="match status" value="1"/>
</dbReference>
<dbReference type="Gene3D" id="1.20.59.20">
    <property type="match status" value="1"/>
</dbReference>
<dbReference type="OrthoDB" id="9807403at2"/>
<dbReference type="InterPro" id="IPR012795">
    <property type="entry name" value="tRNA_Ile_lys_synt_N"/>
</dbReference>
<evidence type="ECO:0000256" key="7">
    <source>
        <dbReference type="ARBA" id="ARBA00048539"/>
    </source>
</evidence>
<dbReference type="SUPFAM" id="SSF52402">
    <property type="entry name" value="Adenine nucleotide alpha hydrolases-like"/>
    <property type="match status" value="1"/>
</dbReference>
<evidence type="ECO:0000256" key="2">
    <source>
        <dbReference type="ARBA" id="ARBA00022490"/>
    </source>
</evidence>
<dbReference type="EMBL" id="AP012273">
    <property type="protein sequence ID" value="BAO44095.1"/>
    <property type="molecule type" value="Genomic_DNA"/>
</dbReference>
<dbReference type="NCBIfam" id="TIGR02432">
    <property type="entry name" value="lysidine_TilS_N"/>
    <property type="match status" value="1"/>
</dbReference>
<dbReference type="PANTHER" id="PTHR43033:SF1">
    <property type="entry name" value="TRNA(ILE)-LYSIDINE SYNTHASE-RELATED"/>
    <property type="match status" value="1"/>
</dbReference>
<comment type="domain">
    <text evidence="8">The N-terminal region contains the highly conserved SGGXDS motif, predicted to be a P-loop motif involved in ATP binding.</text>
</comment>
<comment type="similarity">
    <text evidence="8">Belongs to the tRNA(Ile)-lysidine synthase family.</text>
</comment>
<proteinExistence type="inferred from homology"/>
<dbReference type="InterPro" id="IPR015262">
    <property type="entry name" value="tRNA_Ile_lys_synt_subst-bd"/>
</dbReference>
<evidence type="ECO:0000256" key="8">
    <source>
        <dbReference type="HAMAP-Rule" id="MF_01161"/>
    </source>
</evidence>
<comment type="subcellular location">
    <subcellularLocation>
        <location evidence="1 8">Cytoplasm</location>
    </subcellularLocation>
</comment>
<dbReference type="GO" id="GO:0032267">
    <property type="term" value="F:tRNA(Ile)-lysidine synthase activity"/>
    <property type="evidence" value="ECO:0007669"/>
    <property type="project" value="UniProtKB-EC"/>
</dbReference>
<dbReference type="Pfam" id="PF11734">
    <property type="entry name" value="TilS_C"/>
    <property type="match status" value="1"/>
</dbReference>